<evidence type="ECO:0008006" key="4">
    <source>
        <dbReference type="Google" id="ProtNLM"/>
    </source>
</evidence>
<name>A0ABT9ZAS8_9BACI</name>
<evidence type="ECO:0000313" key="3">
    <source>
        <dbReference type="Proteomes" id="UP001234495"/>
    </source>
</evidence>
<proteinExistence type="predicted"/>
<dbReference type="InterPro" id="IPR019649">
    <property type="entry name" value="DUF2512"/>
</dbReference>
<sequence>MKHLTILLLKFITCLIAFGVGLDLFFDATFADILSFSLFLTIASYVLGDRIILPQLGRRAAAVSDFLLTYLSVWIFGSILLDNYLQIGWGSIIAATIVTASEILVHLFLEERLPAAPKAESQKRRMSPTLAFSTEFAEEEDIKKLQKAAEEFTENRE</sequence>
<evidence type="ECO:0000313" key="2">
    <source>
        <dbReference type="EMBL" id="MDQ0229349.1"/>
    </source>
</evidence>
<feature type="transmembrane region" description="Helical" evidence="1">
    <location>
        <begin position="29"/>
        <end position="48"/>
    </location>
</feature>
<feature type="transmembrane region" description="Helical" evidence="1">
    <location>
        <begin position="60"/>
        <end position="81"/>
    </location>
</feature>
<gene>
    <name evidence="2" type="ORF">J2S19_000600</name>
</gene>
<dbReference type="EMBL" id="JAUSUD010000002">
    <property type="protein sequence ID" value="MDQ0229349.1"/>
    <property type="molecule type" value="Genomic_DNA"/>
</dbReference>
<keyword evidence="1" id="KW-0472">Membrane</keyword>
<feature type="transmembrane region" description="Helical" evidence="1">
    <location>
        <begin position="87"/>
        <end position="109"/>
    </location>
</feature>
<reference evidence="2 3" key="1">
    <citation type="submission" date="2023-07" db="EMBL/GenBank/DDBJ databases">
        <title>Genomic Encyclopedia of Type Strains, Phase IV (KMG-IV): sequencing the most valuable type-strain genomes for metagenomic binning, comparative biology and taxonomic classification.</title>
        <authorList>
            <person name="Goeker M."/>
        </authorList>
    </citation>
    <scope>NUCLEOTIDE SEQUENCE [LARGE SCALE GENOMIC DNA]</scope>
    <source>
        <strain evidence="2 3">DSM 29005</strain>
    </source>
</reference>
<dbReference type="RefSeq" id="WP_307336903.1">
    <property type="nucleotide sequence ID" value="NZ_JAUSUD010000002.1"/>
</dbReference>
<accession>A0ABT9ZAS8</accession>
<keyword evidence="3" id="KW-1185">Reference proteome</keyword>
<keyword evidence="1" id="KW-0812">Transmembrane</keyword>
<comment type="caution">
    <text evidence="2">The sequence shown here is derived from an EMBL/GenBank/DDBJ whole genome shotgun (WGS) entry which is preliminary data.</text>
</comment>
<dbReference type="Pfam" id="PF10710">
    <property type="entry name" value="DUF2512"/>
    <property type="match status" value="1"/>
</dbReference>
<organism evidence="2 3">
    <name type="scientific">Metabacillus malikii</name>
    <dbReference type="NCBI Taxonomy" id="1504265"/>
    <lineage>
        <taxon>Bacteria</taxon>
        <taxon>Bacillati</taxon>
        <taxon>Bacillota</taxon>
        <taxon>Bacilli</taxon>
        <taxon>Bacillales</taxon>
        <taxon>Bacillaceae</taxon>
        <taxon>Metabacillus</taxon>
    </lineage>
</organism>
<keyword evidence="1" id="KW-1133">Transmembrane helix</keyword>
<evidence type="ECO:0000256" key="1">
    <source>
        <dbReference type="SAM" id="Phobius"/>
    </source>
</evidence>
<dbReference type="Proteomes" id="UP001234495">
    <property type="component" value="Unassembled WGS sequence"/>
</dbReference>
<protein>
    <recommendedName>
        <fullName evidence="4">DUF2512 family protein</fullName>
    </recommendedName>
</protein>